<evidence type="ECO:0000313" key="3">
    <source>
        <dbReference type="Proteomes" id="UP000606044"/>
    </source>
</evidence>
<dbReference type="Proteomes" id="UP000606044">
    <property type="component" value="Unassembled WGS sequence"/>
</dbReference>
<name>A0A917BWN2_9HYPH</name>
<gene>
    <name evidence="2" type="ORF">GCM10007301_21930</name>
</gene>
<evidence type="ECO:0000256" key="1">
    <source>
        <dbReference type="SAM" id="SignalP"/>
    </source>
</evidence>
<dbReference type="AlphaFoldDB" id="A0A917BWN2"/>
<dbReference type="EMBL" id="BMCT01000002">
    <property type="protein sequence ID" value="GGF61796.1"/>
    <property type="molecule type" value="Genomic_DNA"/>
</dbReference>
<accession>A0A917BWN2</accession>
<dbReference type="InterPro" id="IPR038696">
    <property type="entry name" value="IalB_sf"/>
</dbReference>
<reference evidence="2" key="2">
    <citation type="submission" date="2020-09" db="EMBL/GenBank/DDBJ databases">
        <authorList>
            <person name="Sun Q."/>
            <person name="Sedlacek I."/>
        </authorList>
    </citation>
    <scope>NUCLEOTIDE SEQUENCE</scope>
    <source>
        <strain evidence="2">CCM 7897</strain>
    </source>
</reference>
<feature type="chain" id="PRO_5037460941" evidence="1">
    <location>
        <begin position="23"/>
        <end position="168"/>
    </location>
</feature>
<dbReference type="InterPro" id="IPR010642">
    <property type="entry name" value="Invasion_prot_B"/>
</dbReference>
<dbReference type="RefSeq" id="WP_188578353.1">
    <property type="nucleotide sequence ID" value="NZ_BMCT01000002.1"/>
</dbReference>
<comment type="caution">
    <text evidence="2">The sequence shown here is derived from an EMBL/GenBank/DDBJ whole genome shotgun (WGS) entry which is preliminary data.</text>
</comment>
<evidence type="ECO:0000313" key="2">
    <source>
        <dbReference type="EMBL" id="GGF61796.1"/>
    </source>
</evidence>
<dbReference type="Gene3D" id="2.60.40.1880">
    <property type="entry name" value="Invasion associated locus B (IalB) protein"/>
    <property type="match status" value="1"/>
</dbReference>
<sequence>MSARTIATALAVLALAGSSAMAEKVTNIGAFEDWTAYSYKLNGKPECYTFSRPTAMKPARLDHGEVVFMITAKSNAASRTEANFQAGYTFKAGSNVVASIGDDTFTLTTDGSNAWLRRADREADFLKAIRAGDNMELTATSARGNDTSYVVSLDGVTAATNRILTQCR</sequence>
<proteinExistence type="predicted"/>
<keyword evidence="3" id="KW-1185">Reference proteome</keyword>
<reference evidence="2" key="1">
    <citation type="journal article" date="2014" name="Int. J. Syst. Evol. Microbiol.">
        <title>Complete genome sequence of Corynebacterium casei LMG S-19264T (=DSM 44701T), isolated from a smear-ripened cheese.</title>
        <authorList>
            <consortium name="US DOE Joint Genome Institute (JGI-PGF)"/>
            <person name="Walter F."/>
            <person name="Albersmeier A."/>
            <person name="Kalinowski J."/>
            <person name="Ruckert C."/>
        </authorList>
    </citation>
    <scope>NUCLEOTIDE SEQUENCE</scope>
    <source>
        <strain evidence="2">CCM 7897</strain>
    </source>
</reference>
<protein>
    <submittedName>
        <fullName evidence="2">Uncharacterized protein</fullName>
    </submittedName>
</protein>
<feature type="signal peptide" evidence="1">
    <location>
        <begin position="1"/>
        <end position="22"/>
    </location>
</feature>
<organism evidence="2 3">
    <name type="scientific">Azorhizobium oxalatiphilum</name>
    <dbReference type="NCBI Taxonomy" id="980631"/>
    <lineage>
        <taxon>Bacteria</taxon>
        <taxon>Pseudomonadati</taxon>
        <taxon>Pseudomonadota</taxon>
        <taxon>Alphaproteobacteria</taxon>
        <taxon>Hyphomicrobiales</taxon>
        <taxon>Xanthobacteraceae</taxon>
        <taxon>Azorhizobium</taxon>
    </lineage>
</organism>
<keyword evidence="1" id="KW-0732">Signal</keyword>
<dbReference type="Pfam" id="PF06776">
    <property type="entry name" value="IalB"/>
    <property type="match status" value="1"/>
</dbReference>